<comment type="caution">
    <text evidence="2">The sequence shown here is derived from an EMBL/GenBank/DDBJ whole genome shotgun (WGS) entry which is preliminary data.</text>
</comment>
<protein>
    <submittedName>
        <fullName evidence="2">Uncharacterized protein</fullName>
    </submittedName>
</protein>
<feature type="compositionally biased region" description="Polar residues" evidence="1">
    <location>
        <begin position="18"/>
        <end position="28"/>
    </location>
</feature>
<keyword evidence="3" id="KW-1185">Reference proteome</keyword>
<feature type="region of interest" description="Disordered" evidence="1">
    <location>
        <begin position="1"/>
        <end position="28"/>
    </location>
</feature>
<sequence length="224" mass="24394">MEAPKNHYNGGRDWHSCSMPSNAEPISTATEPRNELTLGWAHVASLAEVEHVAKSLTKDKDQVLSVHDVIVSCVTAAIARQMQEHQMKYELDSRGEERNVTIPKQFTVMMLNPGVGRTLLDKKNKIVPGGSLIAPVPSDSTITAAQRLELVRESFQEACPQTPVVAGMAALGSKCLPCDSSMLDQMAGHKPHAACLVCHSPKSVPQSGFTWVADKWKLCRSLVL</sequence>
<proteinExistence type="predicted"/>
<reference evidence="2" key="1">
    <citation type="submission" date="2020-06" db="EMBL/GenBank/DDBJ databases">
        <authorList>
            <consortium name="Plant Systems Biology data submission"/>
        </authorList>
    </citation>
    <scope>NUCLEOTIDE SEQUENCE</scope>
    <source>
        <strain evidence="2">D6</strain>
    </source>
</reference>
<organism evidence="2 3">
    <name type="scientific">Seminavis robusta</name>
    <dbReference type="NCBI Taxonomy" id="568900"/>
    <lineage>
        <taxon>Eukaryota</taxon>
        <taxon>Sar</taxon>
        <taxon>Stramenopiles</taxon>
        <taxon>Ochrophyta</taxon>
        <taxon>Bacillariophyta</taxon>
        <taxon>Bacillariophyceae</taxon>
        <taxon>Bacillariophycidae</taxon>
        <taxon>Naviculales</taxon>
        <taxon>Naviculaceae</taxon>
        <taxon>Seminavis</taxon>
    </lineage>
</organism>
<dbReference type="AlphaFoldDB" id="A0A9N8DEE0"/>
<evidence type="ECO:0000313" key="3">
    <source>
        <dbReference type="Proteomes" id="UP001153069"/>
    </source>
</evidence>
<dbReference type="Proteomes" id="UP001153069">
    <property type="component" value="Unassembled WGS sequence"/>
</dbReference>
<evidence type="ECO:0000256" key="1">
    <source>
        <dbReference type="SAM" id="MobiDB-lite"/>
    </source>
</evidence>
<accession>A0A9N8DEE0</accession>
<evidence type="ECO:0000313" key="2">
    <source>
        <dbReference type="EMBL" id="CAB9501144.1"/>
    </source>
</evidence>
<gene>
    <name evidence="2" type="ORF">SEMRO_101_G051490.1</name>
</gene>
<dbReference type="EMBL" id="CAICTM010000100">
    <property type="protein sequence ID" value="CAB9501144.1"/>
    <property type="molecule type" value="Genomic_DNA"/>
</dbReference>
<name>A0A9N8DEE0_9STRA</name>